<dbReference type="GO" id="GO:0071978">
    <property type="term" value="P:bacterial-type flagellum-dependent swarming motility"/>
    <property type="evidence" value="ECO:0007669"/>
    <property type="project" value="InterPro"/>
</dbReference>
<keyword evidence="12" id="KW-1185">Reference proteome</keyword>
<keyword evidence="3 8" id="KW-0812">Transmembrane</keyword>
<dbReference type="PANTHER" id="PTHR30433">
    <property type="entry name" value="CHEMOTAXIS PROTEIN MOTA"/>
    <property type="match status" value="1"/>
</dbReference>
<feature type="transmembrane region" description="Helical" evidence="8">
    <location>
        <begin position="186"/>
        <end position="208"/>
    </location>
</feature>
<dbReference type="Pfam" id="PF20560">
    <property type="entry name" value="MotA_N"/>
    <property type="match status" value="1"/>
</dbReference>
<dbReference type="InterPro" id="IPR002898">
    <property type="entry name" value="MotA_ExbB_proton_chnl"/>
</dbReference>
<keyword evidence="5 8" id="KW-1133">Transmembrane helix</keyword>
<dbReference type="AlphaFoldDB" id="A0A3G1KRX5"/>
<protein>
    <submittedName>
        <fullName evidence="11">Motility protein A</fullName>
    </submittedName>
</protein>
<evidence type="ECO:0000256" key="5">
    <source>
        <dbReference type="ARBA" id="ARBA00022989"/>
    </source>
</evidence>
<evidence type="ECO:0000256" key="7">
    <source>
        <dbReference type="RuleBase" id="RU004057"/>
    </source>
</evidence>
<feature type="transmembrane region" description="Helical" evidence="8">
    <location>
        <begin position="33"/>
        <end position="53"/>
    </location>
</feature>
<evidence type="ECO:0000256" key="3">
    <source>
        <dbReference type="ARBA" id="ARBA00022692"/>
    </source>
</evidence>
<dbReference type="PANTHER" id="PTHR30433:SF3">
    <property type="entry name" value="MOTILITY PROTEIN A"/>
    <property type="match status" value="1"/>
</dbReference>
<comment type="similarity">
    <text evidence="7">Belongs to the exbB/tolQ family.</text>
</comment>
<dbReference type="GO" id="GO:0006935">
    <property type="term" value="P:chemotaxis"/>
    <property type="evidence" value="ECO:0007669"/>
    <property type="project" value="InterPro"/>
</dbReference>
<feature type="domain" description="Motility protein A N-terminal" evidence="10">
    <location>
        <begin position="7"/>
        <end position="92"/>
    </location>
</feature>
<keyword evidence="2" id="KW-1003">Cell membrane</keyword>
<feature type="domain" description="MotA/TolQ/ExbB proton channel" evidence="9">
    <location>
        <begin position="110"/>
        <end position="219"/>
    </location>
</feature>
<dbReference type="InterPro" id="IPR046786">
    <property type="entry name" value="MotA_N"/>
</dbReference>
<keyword evidence="6 8" id="KW-0472">Membrane</keyword>
<evidence type="ECO:0000256" key="8">
    <source>
        <dbReference type="SAM" id="Phobius"/>
    </source>
</evidence>
<dbReference type="GO" id="GO:0015031">
    <property type="term" value="P:protein transport"/>
    <property type="evidence" value="ECO:0007669"/>
    <property type="project" value="UniProtKB-KW"/>
</dbReference>
<evidence type="ECO:0000256" key="4">
    <source>
        <dbReference type="ARBA" id="ARBA00022779"/>
    </source>
</evidence>
<accession>A0A3G1KRX5</accession>
<evidence type="ECO:0000313" key="12">
    <source>
        <dbReference type="Proteomes" id="UP000323521"/>
    </source>
</evidence>
<comment type="subcellular location">
    <subcellularLocation>
        <location evidence="1">Cell membrane</location>
        <topology evidence="1">Multi-pass membrane protein</topology>
    </subcellularLocation>
    <subcellularLocation>
        <location evidence="7">Membrane</location>
        <topology evidence="7">Multi-pass membrane protein</topology>
    </subcellularLocation>
</comment>
<sequence length="273" mass="30034">MDISTPFGVLMGIVCLILAFTLDGGHIVSLFSVTAALIVFGGTIGATAASYSMKEVLSFPKLMPQVIKKEPENATQEIIDYFIRLSTKARVNGLLSLEKETTSQEIKNYDPLMKECLEMAVDGTEAEVFRQMIENKIEINYRIKKKNAGIFITAGGYAPTMGIIGTVMGLIHVLSNLSDPDKLGSAVALAFVATLYGVASANLFWLPIGQKLQATAMREKIAQQLILEGAMSIQVGENPLILDRKLRVFLLTQMEEEKKETLVEKRNIMKQLD</sequence>
<evidence type="ECO:0000256" key="2">
    <source>
        <dbReference type="ARBA" id="ARBA00022475"/>
    </source>
</evidence>
<dbReference type="Pfam" id="PF01618">
    <property type="entry name" value="MotA_ExbB"/>
    <property type="match status" value="1"/>
</dbReference>
<dbReference type="InterPro" id="IPR047055">
    <property type="entry name" value="MotA-like"/>
</dbReference>
<proteinExistence type="inferred from homology"/>
<evidence type="ECO:0000313" key="11">
    <source>
        <dbReference type="EMBL" id="ATW25243.1"/>
    </source>
</evidence>
<dbReference type="Proteomes" id="UP000323521">
    <property type="component" value="Chromosome"/>
</dbReference>
<evidence type="ECO:0000259" key="9">
    <source>
        <dbReference type="Pfam" id="PF01618"/>
    </source>
</evidence>
<dbReference type="KEGG" id="fwa:DCMF_11110"/>
<evidence type="ECO:0000259" key="10">
    <source>
        <dbReference type="Pfam" id="PF20560"/>
    </source>
</evidence>
<dbReference type="OrthoDB" id="9806929at2"/>
<gene>
    <name evidence="11" type="ORF">DCMF_11110</name>
</gene>
<evidence type="ECO:0000256" key="6">
    <source>
        <dbReference type="ARBA" id="ARBA00023136"/>
    </source>
</evidence>
<keyword evidence="4" id="KW-0283">Flagellar rotation</keyword>
<keyword evidence="7" id="KW-0813">Transport</keyword>
<evidence type="ECO:0000256" key="1">
    <source>
        <dbReference type="ARBA" id="ARBA00004651"/>
    </source>
</evidence>
<name>A0A3G1KRX5_FORW1</name>
<reference evidence="11 12" key="1">
    <citation type="submission" date="2016-10" db="EMBL/GenBank/DDBJ databases">
        <title>Complete Genome Sequence of Peptococcaceae strain DCMF.</title>
        <authorList>
            <person name="Edwards R.J."/>
            <person name="Holland S.I."/>
            <person name="Deshpande N.P."/>
            <person name="Wong Y.K."/>
            <person name="Ertan H."/>
            <person name="Manefield M."/>
            <person name="Russell T.L."/>
            <person name="Lee M.J."/>
        </authorList>
    </citation>
    <scope>NUCLEOTIDE SEQUENCE [LARGE SCALE GENOMIC DNA]</scope>
    <source>
        <strain evidence="11 12">DCMF</strain>
    </source>
</reference>
<dbReference type="EMBL" id="CP017634">
    <property type="protein sequence ID" value="ATW25243.1"/>
    <property type="molecule type" value="Genomic_DNA"/>
</dbReference>
<dbReference type="GO" id="GO:0005886">
    <property type="term" value="C:plasma membrane"/>
    <property type="evidence" value="ECO:0007669"/>
    <property type="project" value="UniProtKB-SubCell"/>
</dbReference>
<keyword evidence="7" id="KW-0653">Protein transport</keyword>
<organism evidence="11 12">
    <name type="scientific">Formimonas warabiya</name>
    <dbReference type="NCBI Taxonomy" id="1761012"/>
    <lineage>
        <taxon>Bacteria</taxon>
        <taxon>Bacillati</taxon>
        <taxon>Bacillota</taxon>
        <taxon>Clostridia</taxon>
        <taxon>Eubacteriales</taxon>
        <taxon>Peptococcaceae</taxon>
        <taxon>Candidatus Formimonas</taxon>
    </lineage>
</organism>
<feature type="transmembrane region" description="Helical" evidence="8">
    <location>
        <begin position="7"/>
        <end position="27"/>
    </location>
</feature>
<feature type="transmembrane region" description="Helical" evidence="8">
    <location>
        <begin position="150"/>
        <end position="174"/>
    </location>
</feature>